<proteinExistence type="predicted"/>
<keyword evidence="2" id="KW-1185">Reference proteome</keyword>
<organism evidence="1 2">
    <name type="scientific">Dermacentor silvarum</name>
    <name type="common">Tick</name>
    <dbReference type="NCBI Taxonomy" id="543639"/>
    <lineage>
        <taxon>Eukaryota</taxon>
        <taxon>Metazoa</taxon>
        <taxon>Ecdysozoa</taxon>
        <taxon>Arthropoda</taxon>
        <taxon>Chelicerata</taxon>
        <taxon>Arachnida</taxon>
        <taxon>Acari</taxon>
        <taxon>Parasitiformes</taxon>
        <taxon>Ixodida</taxon>
        <taxon>Ixodoidea</taxon>
        <taxon>Ixodidae</taxon>
        <taxon>Rhipicephalinae</taxon>
        <taxon>Dermacentor</taxon>
    </lineage>
</organism>
<dbReference type="Proteomes" id="UP000821865">
    <property type="component" value="Chromosome 8"/>
</dbReference>
<evidence type="ECO:0000313" key="1">
    <source>
        <dbReference type="EMBL" id="KAH7938094.1"/>
    </source>
</evidence>
<sequence length="207" mass="22624">MTCNSKRRRLIPDKCPGVSRGWGLLFRGAKEDEEEEGKSRLSRSPSLQRNLLGVLRAWTSMSSVRVYIKSAPGILNVWQVVLCFAVVVTVLADGYAADARYELRLDELLLLMASFAFFVSTLLMLVGVLMGTLDLQYSPIYRLNYVMACFAYLPCTAAFVAGELGSPRADGTTGTFLSMSLAAATSCMFLASTAIVYQPFLCPSATI</sequence>
<protein>
    <submittedName>
        <fullName evidence="1">Uncharacterized protein</fullName>
    </submittedName>
</protein>
<evidence type="ECO:0000313" key="2">
    <source>
        <dbReference type="Proteomes" id="UP000821865"/>
    </source>
</evidence>
<accession>A0ACB8CB52</accession>
<comment type="caution">
    <text evidence="1">The sequence shown here is derived from an EMBL/GenBank/DDBJ whole genome shotgun (WGS) entry which is preliminary data.</text>
</comment>
<name>A0ACB8CB52_DERSI</name>
<gene>
    <name evidence="1" type="ORF">HPB49_019818</name>
</gene>
<dbReference type="EMBL" id="CM023477">
    <property type="protein sequence ID" value="KAH7938094.1"/>
    <property type="molecule type" value="Genomic_DNA"/>
</dbReference>
<reference evidence="1" key="1">
    <citation type="submission" date="2020-05" db="EMBL/GenBank/DDBJ databases">
        <title>Large-scale comparative analyses of tick genomes elucidate their genetic diversity and vector capacities.</title>
        <authorList>
            <person name="Jia N."/>
            <person name="Wang J."/>
            <person name="Shi W."/>
            <person name="Du L."/>
            <person name="Sun Y."/>
            <person name="Zhan W."/>
            <person name="Jiang J."/>
            <person name="Wang Q."/>
            <person name="Zhang B."/>
            <person name="Ji P."/>
            <person name="Sakyi L.B."/>
            <person name="Cui X."/>
            <person name="Yuan T."/>
            <person name="Jiang B."/>
            <person name="Yang W."/>
            <person name="Lam T.T.-Y."/>
            <person name="Chang Q."/>
            <person name="Ding S."/>
            <person name="Wang X."/>
            <person name="Zhu J."/>
            <person name="Ruan X."/>
            <person name="Zhao L."/>
            <person name="Wei J."/>
            <person name="Que T."/>
            <person name="Du C."/>
            <person name="Cheng J."/>
            <person name="Dai P."/>
            <person name="Han X."/>
            <person name="Huang E."/>
            <person name="Gao Y."/>
            <person name="Liu J."/>
            <person name="Shao H."/>
            <person name="Ye R."/>
            <person name="Li L."/>
            <person name="Wei W."/>
            <person name="Wang X."/>
            <person name="Wang C."/>
            <person name="Yang T."/>
            <person name="Huo Q."/>
            <person name="Li W."/>
            <person name="Guo W."/>
            <person name="Chen H."/>
            <person name="Zhou L."/>
            <person name="Ni X."/>
            <person name="Tian J."/>
            <person name="Zhou Y."/>
            <person name="Sheng Y."/>
            <person name="Liu T."/>
            <person name="Pan Y."/>
            <person name="Xia L."/>
            <person name="Li J."/>
            <person name="Zhao F."/>
            <person name="Cao W."/>
        </authorList>
    </citation>
    <scope>NUCLEOTIDE SEQUENCE</scope>
    <source>
        <strain evidence="1">Dsil-2018</strain>
    </source>
</reference>